<dbReference type="GO" id="GO:0008270">
    <property type="term" value="F:zinc ion binding"/>
    <property type="evidence" value="ECO:0007669"/>
    <property type="project" value="UniProtKB-KW"/>
</dbReference>
<dbReference type="Gene3D" id="3.30.160.60">
    <property type="entry name" value="Classic Zinc Finger"/>
    <property type="match status" value="1"/>
</dbReference>
<reference evidence="4 5" key="1">
    <citation type="submission" date="2020-06" db="EMBL/GenBank/DDBJ databases">
        <authorList>
            <person name="Li R."/>
            <person name="Bekaert M."/>
        </authorList>
    </citation>
    <scope>NUCLEOTIDE SEQUENCE [LARGE SCALE GENOMIC DNA]</scope>
    <source>
        <strain evidence="5">wild</strain>
    </source>
</reference>
<keyword evidence="1" id="KW-0479">Metal-binding</keyword>
<feature type="region of interest" description="Disordered" evidence="2">
    <location>
        <begin position="1"/>
        <end position="122"/>
    </location>
</feature>
<dbReference type="PANTHER" id="PTHR25462">
    <property type="entry name" value="BONUS, ISOFORM C-RELATED"/>
    <property type="match status" value="1"/>
</dbReference>
<dbReference type="SMART" id="SM00336">
    <property type="entry name" value="BBOX"/>
    <property type="match status" value="2"/>
</dbReference>
<protein>
    <recommendedName>
        <fullName evidence="3">B box-type domain-containing protein</fullName>
    </recommendedName>
</protein>
<dbReference type="CDD" id="cd19757">
    <property type="entry name" value="Bbox1"/>
    <property type="match status" value="1"/>
</dbReference>
<dbReference type="SUPFAM" id="SSF57845">
    <property type="entry name" value="B-box zinc-binding domain"/>
    <property type="match status" value="1"/>
</dbReference>
<dbReference type="GO" id="GO:0061630">
    <property type="term" value="F:ubiquitin protein ligase activity"/>
    <property type="evidence" value="ECO:0007669"/>
    <property type="project" value="TreeGrafter"/>
</dbReference>
<accession>A0A6J8D987</accession>
<keyword evidence="5" id="KW-1185">Reference proteome</keyword>
<dbReference type="OrthoDB" id="6123834at2759"/>
<gene>
    <name evidence="4" type="ORF">MCOR_38323</name>
</gene>
<dbReference type="PANTHER" id="PTHR25462:SF305">
    <property type="entry name" value="RING-TYPE DOMAIN-CONTAINING PROTEIN"/>
    <property type="match status" value="1"/>
</dbReference>
<proteinExistence type="predicted"/>
<feature type="domain" description="B box-type" evidence="3">
    <location>
        <begin position="253"/>
        <end position="293"/>
    </location>
</feature>
<feature type="domain" description="B box-type" evidence="3">
    <location>
        <begin position="201"/>
        <end position="246"/>
    </location>
</feature>
<name>A0A6J8D987_MYTCO</name>
<feature type="compositionally biased region" description="Basic and acidic residues" evidence="2">
    <location>
        <begin position="8"/>
        <end position="19"/>
    </location>
</feature>
<evidence type="ECO:0000256" key="1">
    <source>
        <dbReference type="PROSITE-ProRule" id="PRU00024"/>
    </source>
</evidence>
<dbReference type="Proteomes" id="UP000507470">
    <property type="component" value="Unassembled WGS sequence"/>
</dbReference>
<keyword evidence="1" id="KW-0863">Zinc-finger</keyword>
<dbReference type="CDD" id="cd19756">
    <property type="entry name" value="Bbox2"/>
    <property type="match status" value="1"/>
</dbReference>
<dbReference type="PROSITE" id="PS50119">
    <property type="entry name" value="ZF_BBOX"/>
    <property type="match status" value="2"/>
</dbReference>
<organism evidence="4 5">
    <name type="scientific">Mytilus coruscus</name>
    <name type="common">Sea mussel</name>
    <dbReference type="NCBI Taxonomy" id="42192"/>
    <lineage>
        <taxon>Eukaryota</taxon>
        <taxon>Metazoa</taxon>
        <taxon>Spiralia</taxon>
        <taxon>Lophotrochozoa</taxon>
        <taxon>Mollusca</taxon>
        <taxon>Bivalvia</taxon>
        <taxon>Autobranchia</taxon>
        <taxon>Pteriomorphia</taxon>
        <taxon>Mytilida</taxon>
        <taxon>Mytiloidea</taxon>
        <taxon>Mytilidae</taxon>
        <taxon>Mytilinae</taxon>
        <taxon>Mytilus</taxon>
    </lineage>
</organism>
<dbReference type="EMBL" id="CACVKT020006969">
    <property type="protein sequence ID" value="CAC5404546.1"/>
    <property type="molecule type" value="Genomic_DNA"/>
</dbReference>
<dbReference type="Pfam" id="PF00643">
    <property type="entry name" value="zf-B_box"/>
    <property type="match status" value="1"/>
</dbReference>
<dbReference type="InterPro" id="IPR047153">
    <property type="entry name" value="TRIM45/56/19-like"/>
</dbReference>
<evidence type="ECO:0000259" key="3">
    <source>
        <dbReference type="PROSITE" id="PS50119"/>
    </source>
</evidence>
<dbReference type="AlphaFoldDB" id="A0A6J8D987"/>
<evidence type="ECO:0000313" key="4">
    <source>
        <dbReference type="EMBL" id="CAC5404546.1"/>
    </source>
</evidence>
<dbReference type="GO" id="GO:0005654">
    <property type="term" value="C:nucleoplasm"/>
    <property type="evidence" value="ECO:0007669"/>
    <property type="project" value="TreeGrafter"/>
</dbReference>
<evidence type="ECO:0000313" key="5">
    <source>
        <dbReference type="Proteomes" id="UP000507470"/>
    </source>
</evidence>
<dbReference type="InterPro" id="IPR000315">
    <property type="entry name" value="Znf_B-box"/>
</dbReference>
<keyword evidence="1" id="KW-0862">Zinc</keyword>
<evidence type="ECO:0000256" key="2">
    <source>
        <dbReference type="SAM" id="MobiDB-lite"/>
    </source>
</evidence>
<sequence>MLEMSSGDEQHNKQNKEEGGPQIRPAVKEDLEGIQLPDEQQPRPSALNKKKEEPKTASLMQLAPTGKGRHKFGPESAELKKTVLQVKQQKGHVEKMDTSGPATQSQTPKEAPTGKGRHKFGPESAELKKTVLQVKQQKGHVEKMDTSGPATQSQTPKEIVERISENIWRAHHHMHRFADVGVPHPDGTTNKNESIISTAQTSTNSCVFCDNKGVFYCYDCKLAFCKPCRDNHDKLPQSKTHSVTDLKSVNPSAVKLRCELHKSEYTFYCTPCNTLVCNICVTSDHKEHGMSGIIEKSDELKRLAKSKLSDMKSKLQKLSKVAEKTKMVHIPQLDDESEMAVAKIRSIENDVHKLISTKADIKVNEVQDVTQWKKEELQNAWKNKERIYRKQTSIYESLETLLSEEHAVSFLVSYQTLKRDMCDLNSEVKDDIEPHHIQAPDLKGFLDETIHSLQDYRKRLE</sequence>